<dbReference type="PRINTS" id="PR01217">
    <property type="entry name" value="PRICHEXTENSN"/>
</dbReference>
<name>A0AAX4KG16_9TREE</name>
<feature type="compositionally biased region" description="Low complexity" evidence="16">
    <location>
        <begin position="149"/>
        <end position="173"/>
    </location>
</feature>
<dbReference type="RefSeq" id="XP_066082915.1">
    <property type="nucleotide sequence ID" value="XM_066226818.1"/>
</dbReference>
<feature type="compositionally biased region" description="Basic residues" evidence="16">
    <location>
        <begin position="1071"/>
        <end position="1087"/>
    </location>
</feature>
<evidence type="ECO:0000256" key="15">
    <source>
        <dbReference type="PROSITE-ProRule" id="PRU00176"/>
    </source>
</evidence>
<evidence type="ECO:0000256" key="6">
    <source>
        <dbReference type="ARBA" id="ARBA00022603"/>
    </source>
</evidence>
<organism evidence="20 21">
    <name type="scientific">Kwoniella europaea PYCC6329</name>
    <dbReference type="NCBI Taxonomy" id="1423913"/>
    <lineage>
        <taxon>Eukaryota</taxon>
        <taxon>Fungi</taxon>
        <taxon>Dikarya</taxon>
        <taxon>Basidiomycota</taxon>
        <taxon>Agaricomycotina</taxon>
        <taxon>Tremellomycetes</taxon>
        <taxon>Tremellales</taxon>
        <taxon>Cryptococcaceae</taxon>
        <taxon>Kwoniella</taxon>
    </lineage>
</organism>
<dbReference type="PROSITE" id="PS50868">
    <property type="entry name" value="POST_SET"/>
    <property type="match status" value="1"/>
</dbReference>
<feature type="compositionally biased region" description="Low complexity" evidence="16">
    <location>
        <begin position="1226"/>
        <end position="1241"/>
    </location>
</feature>
<keyword evidence="9" id="KW-0156">Chromatin regulator</keyword>
<feature type="compositionally biased region" description="Pro residues" evidence="16">
    <location>
        <begin position="419"/>
        <end position="431"/>
    </location>
</feature>
<dbReference type="CDD" id="cd12303">
    <property type="entry name" value="RRM_spSet1p_like"/>
    <property type="match status" value="1"/>
</dbReference>
<feature type="compositionally biased region" description="Low complexity" evidence="16">
    <location>
        <begin position="644"/>
        <end position="675"/>
    </location>
</feature>
<dbReference type="EC" id="2.1.1.354" evidence="3"/>
<feature type="compositionally biased region" description="Pro residues" evidence="16">
    <location>
        <begin position="295"/>
        <end position="323"/>
    </location>
</feature>
<dbReference type="KEGG" id="ker:91101823"/>
<feature type="domain" description="Post-SET" evidence="19">
    <location>
        <begin position="1409"/>
        <end position="1425"/>
    </location>
</feature>
<feature type="compositionally biased region" description="Low complexity" evidence="16">
    <location>
        <begin position="12"/>
        <end position="26"/>
    </location>
</feature>
<dbReference type="PROSITE" id="PS50102">
    <property type="entry name" value="RRM"/>
    <property type="match status" value="1"/>
</dbReference>
<comment type="subcellular location">
    <subcellularLocation>
        <location evidence="2">Chromosome</location>
    </subcellularLocation>
    <subcellularLocation>
        <location evidence="1">Nucleus</location>
    </subcellularLocation>
</comment>
<evidence type="ECO:0000256" key="2">
    <source>
        <dbReference type="ARBA" id="ARBA00004286"/>
    </source>
</evidence>
<dbReference type="SMART" id="SM01291">
    <property type="entry name" value="N-SET"/>
    <property type="match status" value="1"/>
</dbReference>
<feature type="compositionally biased region" description="Low complexity" evidence="16">
    <location>
        <begin position="783"/>
        <end position="794"/>
    </location>
</feature>
<dbReference type="PROSITE" id="PS50280">
    <property type="entry name" value="SET"/>
    <property type="match status" value="1"/>
</dbReference>
<dbReference type="SUPFAM" id="SSF82199">
    <property type="entry name" value="SET domain"/>
    <property type="match status" value="1"/>
</dbReference>
<evidence type="ECO:0000256" key="12">
    <source>
        <dbReference type="ARBA" id="ARBA00047571"/>
    </source>
</evidence>
<feature type="compositionally biased region" description="Low complexity" evidence="16">
    <location>
        <begin position="701"/>
        <end position="712"/>
    </location>
</feature>
<dbReference type="PANTHER" id="PTHR45814:SF2">
    <property type="entry name" value="HISTONE-LYSINE N-METHYLTRANSFERASE SETD1"/>
    <property type="match status" value="1"/>
</dbReference>
<dbReference type="GO" id="GO:0032259">
    <property type="term" value="P:methylation"/>
    <property type="evidence" value="ECO:0007669"/>
    <property type="project" value="UniProtKB-KW"/>
</dbReference>
<sequence length="1425" mass="154210">MAPPSHLPPRPSSSSSSNVPAFSAPSGPRIPPTGPKALRVKQPPSGPAGGLNPRHEKISFAFPQSQSSVVSQNGVSSSDAIAGPSRARLNSLENRTSFSSSPINGISTPRINGVGESSRYTSSPTSGVNSPKTPFRINIPSGPSPNRKPSSTPSLSQFPSSTSIASSSSNTISELPKRPPTSPKKRHNKSLSGGQHNSEEDNSYRANFLPTDEHSRAKVSISFGGVGVSNGMIKRPRPPHMDFEKSSPAGTPPPPPPPPPPDGRPPTPPLPPGSGPPSPPPLLEEEEEKKQDVRPPTPPPDDDQLPPPPPSPPTQAPPPPPSAPRSFFSSPSSRIPSSSSLPPPPPPPSSNDRPPSPPPIEPSSPPPPAPPSPGPMSSNAPPSFHFRDLSIRPKSPSGEAGAESDDGDVNMEPEKSAQIPPPPLRTLTPPYVPPPYVPPACVKPRPGIGSFLNVKGKERYDGVENGQAVEVFDPRAKISREQLNKGRGTRKCRTAFYEVDYEWDDYSTGPKPPPPPAAVLITGLSPLTTTDQISKFLRPHGRIKDIDAKMDTKSGMQLGICWVKFDGPPHGRTGTAHDVACQVVRICDGQRISMNTDEKIKVVLDGRGLRTQQAVKDEMTRRYPPKPKIVPKPAIPVSTPSLIPPTAAGTSTPSSAGAQTPRADSSISRIIPSIPKLLTGSLPSRPYIRPPPTQPANFQVSLPSRPGSLPSRPLLPPHSTMLPSRPLGLPARPETVQHLASSFTAAPFSRHTTSADQNRSKRYDQSDSYTPSTRRAPSRSRSRTPYSDYSSDFTSDSEDDHARPAYRSRDRSPYGRRRVNGRVAPQPTKEDEKANERMKEDLLKNGMAHVIIDSKALPPEREYENRLKDHFKAFKPSQILYNHSGWYILFSDNTAAYRAQRVLDTTAIGGHRLTLVVKAPPSANKKAEDERPATMAMGETNVEKGTWKYLTITKKNRPAPTATPTGPKADRLKEVQKIRSRMIESDESSDEEEDIPLTKPRKRVPSFSSASSLSDDELLASRKPAKPAVEKDEMAMDIDEDSILPAPPLPADKASIGEMNKEKTEETSIAKGKKRPAKAKITKKSKKARLDSPVTTIDEPIVEILPPPEPEVAEITLDQEPSAGGEGEVKVAKKTGGKKKGPKSDFEKFIGSSIVDEEDAYWLGRALAAAKEGVEPTFADDAKAEEEVLLDTAHPLYHTSGSWRAEGYKKVAPASKSTYLPQRNKATTAAAEDSSSSLAGAGITTGRTARLAGRDQNRQTQSSSINVTDSELFAFNQLRIRKKQLRFARSAIEGYGLYAMEMIHQGEMVCEYVGELCRAAIADVREQKYLKQGIGSSYLFRIDNDVVCDATFRGSVSRLINHSCDPSANAKIIKVNGQSKIVIYAERTLYPGEEILYDYKFPLESDPALRVPCLCGAATCRGWLN</sequence>
<evidence type="ECO:0000256" key="16">
    <source>
        <dbReference type="SAM" id="MobiDB-lite"/>
    </source>
</evidence>
<dbReference type="EMBL" id="CP144089">
    <property type="protein sequence ID" value="WWD04948.1"/>
    <property type="molecule type" value="Genomic_DNA"/>
</dbReference>
<dbReference type="Proteomes" id="UP001358614">
    <property type="component" value="Chromosome 1"/>
</dbReference>
<evidence type="ECO:0000256" key="3">
    <source>
        <dbReference type="ARBA" id="ARBA00012182"/>
    </source>
</evidence>
<dbReference type="InterPro" id="IPR000504">
    <property type="entry name" value="RRM_dom"/>
</dbReference>
<keyword evidence="5" id="KW-0158">Chromosome</keyword>
<keyword evidence="6" id="KW-0489">Methyltransferase</keyword>
<feature type="compositionally biased region" description="Basic residues" evidence="16">
    <location>
        <begin position="1132"/>
        <end position="1141"/>
    </location>
</feature>
<feature type="region of interest" description="Disordered" evidence="16">
    <location>
        <begin position="981"/>
        <end position="1093"/>
    </location>
</feature>
<keyword evidence="10" id="KW-0539">Nucleus</keyword>
<evidence type="ECO:0000313" key="21">
    <source>
        <dbReference type="Proteomes" id="UP001358614"/>
    </source>
</evidence>
<dbReference type="GO" id="GO:0003723">
    <property type="term" value="F:RNA binding"/>
    <property type="evidence" value="ECO:0007669"/>
    <property type="project" value="UniProtKB-UniRule"/>
</dbReference>
<comment type="catalytic activity">
    <reaction evidence="12">
        <text>L-lysyl(4)-[histone H3] + 3 S-adenosyl-L-methionine = N(6),N(6),N(6)-trimethyl-L-lysyl(4)-[histone H3] + 3 S-adenosyl-L-homocysteine + 3 H(+)</text>
        <dbReference type="Rhea" id="RHEA:60260"/>
        <dbReference type="Rhea" id="RHEA-COMP:15537"/>
        <dbReference type="Rhea" id="RHEA-COMP:15547"/>
        <dbReference type="ChEBI" id="CHEBI:15378"/>
        <dbReference type="ChEBI" id="CHEBI:29969"/>
        <dbReference type="ChEBI" id="CHEBI:57856"/>
        <dbReference type="ChEBI" id="CHEBI:59789"/>
        <dbReference type="ChEBI" id="CHEBI:61961"/>
        <dbReference type="EC" id="2.1.1.354"/>
    </reaction>
</comment>
<feature type="compositionally biased region" description="Low complexity" evidence="16">
    <location>
        <begin position="64"/>
        <end position="78"/>
    </location>
</feature>
<dbReference type="Pfam" id="PF00856">
    <property type="entry name" value="SET"/>
    <property type="match status" value="1"/>
</dbReference>
<feature type="compositionally biased region" description="Basic and acidic residues" evidence="16">
    <location>
        <begin position="1059"/>
        <end position="1068"/>
    </location>
</feature>
<evidence type="ECO:0000256" key="10">
    <source>
        <dbReference type="ARBA" id="ARBA00023242"/>
    </source>
</evidence>
<comment type="catalytic activity">
    <reaction evidence="14">
        <text>N(6),N(6)-dimethyl-L-lysyl(4)-[histone H3] + S-adenosyl-L-methionine = N(6),N(6),N(6)-trimethyl-L-lysyl(4)-[histone H3] + S-adenosyl-L-homocysteine + H(+)</text>
        <dbReference type="Rhea" id="RHEA:60272"/>
        <dbReference type="Rhea" id="RHEA-COMP:15537"/>
        <dbReference type="Rhea" id="RHEA-COMP:15540"/>
        <dbReference type="ChEBI" id="CHEBI:15378"/>
        <dbReference type="ChEBI" id="CHEBI:57856"/>
        <dbReference type="ChEBI" id="CHEBI:59789"/>
        <dbReference type="ChEBI" id="CHEBI:61961"/>
        <dbReference type="ChEBI" id="CHEBI:61976"/>
    </reaction>
</comment>
<protein>
    <recommendedName>
        <fullName evidence="4">Histone-lysine N-methyltransferase, H3 lysine-4 specific</fullName>
        <ecNumber evidence="3">2.1.1.354</ecNumber>
    </recommendedName>
    <alternativeName>
        <fullName evidence="11">SET domain-containing protein 1</fullName>
    </alternativeName>
</protein>
<proteinExistence type="predicted"/>
<evidence type="ECO:0000256" key="9">
    <source>
        <dbReference type="ARBA" id="ARBA00022853"/>
    </source>
</evidence>
<dbReference type="SMART" id="SM00508">
    <property type="entry name" value="PostSET"/>
    <property type="match status" value="1"/>
</dbReference>
<feature type="region of interest" description="Disordered" evidence="16">
    <location>
        <begin position="1119"/>
        <end position="1145"/>
    </location>
</feature>
<evidence type="ECO:0000256" key="4">
    <source>
        <dbReference type="ARBA" id="ARBA00015839"/>
    </source>
</evidence>
<dbReference type="InterPro" id="IPR044570">
    <property type="entry name" value="Set1-like"/>
</dbReference>
<comment type="catalytic activity">
    <reaction evidence="13">
        <text>N(6)-methyl-L-lysyl(4)-[histone H3] + S-adenosyl-L-methionine = N(6),N(6)-dimethyl-L-lysyl(4)-[histone H3] + S-adenosyl-L-homocysteine + H(+)</text>
        <dbReference type="Rhea" id="RHEA:60268"/>
        <dbReference type="Rhea" id="RHEA-COMP:15540"/>
        <dbReference type="Rhea" id="RHEA-COMP:15543"/>
        <dbReference type="ChEBI" id="CHEBI:15378"/>
        <dbReference type="ChEBI" id="CHEBI:57856"/>
        <dbReference type="ChEBI" id="CHEBI:59789"/>
        <dbReference type="ChEBI" id="CHEBI:61929"/>
        <dbReference type="ChEBI" id="CHEBI:61976"/>
    </reaction>
</comment>
<keyword evidence="8" id="KW-0949">S-adenosyl-L-methionine</keyword>
<evidence type="ECO:0000256" key="14">
    <source>
        <dbReference type="ARBA" id="ARBA00049129"/>
    </source>
</evidence>
<evidence type="ECO:0000259" key="19">
    <source>
        <dbReference type="PROSITE" id="PS50868"/>
    </source>
</evidence>
<evidence type="ECO:0000256" key="8">
    <source>
        <dbReference type="ARBA" id="ARBA00022691"/>
    </source>
</evidence>
<dbReference type="InterPro" id="IPR003616">
    <property type="entry name" value="Post-SET_dom"/>
</dbReference>
<feature type="compositionally biased region" description="Polar residues" evidence="16">
    <location>
        <begin position="91"/>
        <end position="110"/>
    </location>
</feature>
<dbReference type="Gene3D" id="3.30.70.330">
    <property type="match status" value="1"/>
</dbReference>
<evidence type="ECO:0000256" key="1">
    <source>
        <dbReference type="ARBA" id="ARBA00004123"/>
    </source>
</evidence>
<feature type="region of interest" description="Disordered" evidence="16">
    <location>
        <begin position="623"/>
        <end position="835"/>
    </location>
</feature>
<feature type="domain" description="SET" evidence="18">
    <location>
        <begin position="1283"/>
        <end position="1400"/>
    </location>
</feature>
<dbReference type="InterPro" id="IPR046341">
    <property type="entry name" value="SET_dom_sf"/>
</dbReference>
<dbReference type="GO" id="GO:0140999">
    <property type="term" value="F:histone H3K4 trimethyltransferase activity"/>
    <property type="evidence" value="ECO:0007669"/>
    <property type="project" value="UniProtKB-EC"/>
</dbReference>
<feature type="compositionally biased region" description="Pro residues" evidence="16">
    <location>
        <begin position="1"/>
        <end position="11"/>
    </location>
</feature>
<dbReference type="PANTHER" id="PTHR45814">
    <property type="entry name" value="HISTONE-LYSINE N-METHYLTRANSFERASE SETD1"/>
    <property type="match status" value="1"/>
</dbReference>
<feature type="compositionally biased region" description="Pro residues" evidence="16">
    <location>
        <begin position="250"/>
        <end position="282"/>
    </location>
</feature>
<feature type="region of interest" description="Disordered" evidence="16">
    <location>
        <begin position="1222"/>
        <end position="1241"/>
    </location>
</feature>
<keyword evidence="15" id="KW-0694">RNA-binding</keyword>
<feature type="region of interest" description="Disordered" evidence="16">
    <location>
        <begin position="1"/>
        <end position="431"/>
    </location>
</feature>
<gene>
    <name evidence="20" type="ORF">V865_003019</name>
</gene>
<accession>A0AAX4KG16</accession>
<dbReference type="InterPro" id="IPR024657">
    <property type="entry name" value="COMPASS_Set1_N-SET"/>
</dbReference>
<evidence type="ECO:0000256" key="11">
    <source>
        <dbReference type="ARBA" id="ARBA00030093"/>
    </source>
</evidence>
<evidence type="ECO:0000256" key="5">
    <source>
        <dbReference type="ARBA" id="ARBA00022454"/>
    </source>
</evidence>
<evidence type="ECO:0000259" key="18">
    <source>
        <dbReference type="PROSITE" id="PS50280"/>
    </source>
</evidence>
<dbReference type="InterPro" id="IPR012677">
    <property type="entry name" value="Nucleotide-bd_a/b_plait_sf"/>
</dbReference>
<feature type="compositionally biased region" description="Basic and acidic residues" evidence="16">
    <location>
        <begin position="800"/>
        <end position="813"/>
    </location>
</feature>
<feature type="compositionally biased region" description="Polar residues" evidence="16">
    <location>
        <begin position="738"/>
        <end position="757"/>
    </location>
</feature>
<keyword evidence="7" id="KW-0808">Transferase</keyword>
<dbReference type="Pfam" id="PF11767">
    <property type="entry name" value="SET_assoc"/>
    <property type="match status" value="1"/>
</dbReference>
<dbReference type="GeneID" id="91101823"/>
<dbReference type="Gene3D" id="2.170.270.10">
    <property type="entry name" value="SET domain"/>
    <property type="match status" value="1"/>
</dbReference>
<feature type="compositionally biased region" description="Acidic residues" evidence="16">
    <location>
        <begin position="402"/>
        <end position="411"/>
    </location>
</feature>
<evidence type="ECO:0000256" key="7">
    <source>
        <dbReference type="ARBA" id="ARBA00022679"/>
    </source>
</evidence>
<dbReference type="Pfam" id="PF11764">
    <property type="entry name" value="N-SET"/>
    <property type="match status" value="1"/>
</dbReference>
<dbReference type="InterPro" id="IPR035979">
    <property type="entry name" value="RBD_domain_sf"/>
</dbReference>
<dbReference type="SMART" id="SM00317">
    <property type="entry name" value="SET"/>
    <property type="match status" value="1"/>
</dbReference>
<feature type="compositionally biased region" description="Low complexity" evidence="16">
    <location>
        <begin position="324"/>
        <end position="340"/>
    </location>
</feature>
<dbReference type="GO" id="GO:0048188">
    <property type="term" value="C:Set1C/COMPASS complex"/>
    <property type="evidence" value="ECO:0007669"/>
    <property type="project" value="TreeGrafter"/>
</dbReference>
<evidence type="ECO:0000256" key="13">
    <source>
        <dbReference type="ARBA" id="ARBA00047583"/>
    </source>
</evidence>
<feature type="domain" description="RRM" evidence="17">
    <location>
        <begin position="517"/>
        <end position="616"/>
    </location>
</feature>
<evidence type="ECO:0000259" key="17">
    <source>
        <dbReference type="PROSITE" id="PS50102"/>
    </source>
</evidence>
<feature type="compositionally biased region" description="Acidic residues" evidence="16">
    <location>
        <begin position="985"/>
        <end position="995"/>
    </location>
</feature>
<keyword evidence="21" id="KW-1185">Reference proteome</keyword>
<feature type="compositionally biased region" description="Polar residues" evidence="16">
    <location>
        <begin position="118"/>
        <end position="132"/>
    </location>
</feature>
<evidence type="ECO:0000313" key="20">
    <source>
        <dbReference type="EMBL" id="WWD04948.1"/>
    </source>
</evidence>
<dbReference type="SUPFAM" id="SSF54928">
    <property type="entry name" value="RNA-binding domain, RBD"/>
    <property type="match status" value="1"/>
</dbReference>
<dbReference type="InterPro" id="IPR024636">
    <property type="entry name" value="SET_assoc"/>
</dbReference>
<reference evidence="20 21" key="1">
    <citation type="submission" date="2024-01" db="EMBL/GenBank/DDBJ databases">
        <title>Comparative genomics of Cryptococcus and Kwoniella reveals pathogenesis evolution and contrasting modes of karyotype evolution via chromosome fusion or intercentromeric recombination.</title>
        <authorList>
            <person name="Coelho M.A."/>
            <person name="David-Palma M."/>
            <person name="Shea T."/>
            <person name="Bowers K."/>
            <person name="McGinley-Smith S."/>
            <person name="Mohammad A.W."/>
            <person name="Gnirke A."/>
            <person name="Yurkov A.M."/>
            <person name="Nowrousian M."/>
            <person name="Sun S."/>
            <person name="Cuomo C.A."/>
            <person name="Heitman J."/>
        </authorList>
    </citation>
    <scope>NUCLEOTIDE SEQUENCE [LARGE SCALE GENOMIC DNA]</scope>
    <source>
        <strain evidence="20 21">PYCC6329</strain>
    </source>
</reference>
<dbReference type="InterPro" id="IPR001214">
    <property type="entry name" value="SET_dom"/>
</dbReference>
<feature type="compositionally biased region" description="Pro residues" evidence="16">
    <location>
        <begin position="341"/>
        <end position="374"/>
    </location>
</feature>
<dbReference type="GO" id="GO:0005694">
    <property type="term" value="C:chromosome"/>
    <property type="evidence" value="ECO:0007669"/>
    <property type="project" value="UniProtKB-SubCell"/>
</dbReference>